<dbReference type="KEGG" id="pmet:G4Y79_22915"/>
<proteinExistence type="predicted"/>
<organism evidence="1 2">
    <name type="scientific">Phototrophicus methaneseepsis</name>
    <dbReference type="NCBI Taxonomy" id="2710758"/>
    <lineage>
        <taxon>Bacteria</taxon>
        <taxon>Bacillati</taxon>
        <taxon>Chloroflexota</taxon>
        <taxon>Candidatus Thermofontia</taxon>
        <taxon>Phototrophicales</taxon>
        <taxon>Phototrophicaceae</taxon>
        <taxon>Phototrophicus</taxon>
    </lineage>
</organism>
<dbReference type="RefSeq" id="WP_195170571.1">
    <property type="nucleotide sequence ID" value="NZ_CP062983.1"/>
</dbReference>
<dbReference type="EMBL" id="CP062983">
    <property type="protein sequence ID" value="QPC82502.1"/>
    <property type="molecule type" value="Genomic_DNA"/>
</dbReference>
<sequence>MKHRIILLLCVFVLTGLISAQDGMPPISVELMDIVRYGDQYLSSDEWHLDASTSTAVRRQVSWQSSNLGAVIQISYLRFGYALDETSINDYFDDDYIRITFEPYEPYAIEDMCRFGNKRVHEITGTTRWGEEYILREWVEQITSNELRVIFAAFPQTQENDLILYGTRLFHGLVSCDATSSFLTQQVLEGVSQLTRPLITGPERLLYRTIENIESEPWFDDDDWQLFNIFEDATISYGAYIDQNSNILIFGEYQTWNDSWLFDESYFSTIFSDLSLKHIAFCRVDEQSLYVIKARTFYGQLRNLAVLFIDGDIPREIRFSFDSKQADELEKLLFAAFPDYDICELEDMD</sequence>
<gene>
    <name evidence="1" type="ORF">G4Y79_22915</name>
</gene>
<evidence type="ECO:0000313" key="2">
    <source>
        <dbReference type="Proteomes" id="UP000594468"/>
    </source>
</evidence>
<accession>A0A7S8E8W7</accession>
<name>A0A7S8E8W7_9CHLR</name>
<keyword evidence="2" id="KW-1185">Reference proteome</keyword>
<evidence type="ECO:0000313" key="1">
    <source>
        <dbReference type="EMBL" id="QPC82502.1"/>
    </source>
</evidence>
<dbReference type="AlphaFoldDB" id="A0A7S8E8W7"/>
<reference evidence="1 2" key="1">
    <citation type="submission" date="2020-02" db="EMBL/GenBank/DDBJ databases">
        <authorList>
            <person name="Zheng R.K."/>
            <person name="Sun C.M."/>
        </authorList>
    </citation>
    <scope>NUCLEOTIDE SEQUENCE [LARGE SCALE GENOMIC DNA]</scope>
    <source>
        <strain evidence="2">rifampicinis</strain>
    </source>
</reference>
<protein>
    <submittedName>
        <fullName evidence="1">Uncharacterized protein</fullName>
    </submittedName>
</protein>
<dbReference type="Proteomes" id="UP000594468">
    <property type="component" value="Chromosome"/>
</dbReference>